<feature type="domain" description="HTH luxR-type" evidence="2">
    <location>
        <begin position="146"/>
        <end position="211"/>
    </location>
</feature>
<evidence type="ECO:0000313" key="4">
    <source>
        <dbReference type="Proteomes" id="UP000023464"/>
    </source>
</evidence>
<protein>
    <submittedName>
        <fullName evidence="3">Response regulator CheY-like receiver protein</fullName>
    </submittedName>
</protein>
<dbReference type="InterPro" id="IPR016032">
    <property type="entry name" value="Sig_transdc_resp-reg_C-effctor"/>
</dbReference>
<dbReference type="InterPro" id="IPR000792">
    <property type="entry name" value="Tscrpt_reg_LuxR_C"/>
</dbReference>
<evidence type="ECO:0000259" key="2">
    <source>
        <dbReference type="PROSITE" id="PS50043"/>
    </source>
</evidence>
<dbReference type="GO" id="GO:0003677">
    <property type="term" value="F:DNA binding"/>
    <property type="evidence" value="ECO:0007669"/>
    <property type="project" value="UniProtKB-KW"/>
</dbReference>
<dbReference type="RefSeq" id="WP_036775449.1">
    <property type="nucleotide sequence ID" value="NZ_CAWLTM010000113.1"/>
</dbReference>
<proteinExistence type="predicted"/>
<dbReference type="Proteomes" id="UP000023464">
    <property type="component" value="Unassembled WGS sequence"/>
</dbReference>
<comment type="caution">
    <text evidence="3">The sequence shown here is derived from an EMBL/GenBank/DDBJ whole genome shotgun (WGS) entry which is preliminary data.</text>
</comment>
<keyword evidence="1" id="KW-0238">DNA-binding</keyword>
<keyword evidence="4" id="KW-1185">Reference proteome</keyword>
<dbReference type="SUPFAM" id="SSF46894">
    <property type="entry name" value="C-terminal effector domain of the bipartite response regulators"/>
    <property type="match status" value="1"/>
</dbReference>
<sequence>MTKNSAISPQVINTMAISNEPWGIKDSSSNFIYGNSATKKFIHNFKESFDYEGLDDHELPWDGAEFAKEFIIHDKNVMAKGERVCSLETHVFGQEQTLSSYFCEKLPLYHNNGNCMGIMYHMWQAKEYSLTYLYQYYDKLPPSILLQPPSDLFTQREWDIIFLFLQKQSRKQIGKILNIAYREVEEHMVRIYRKVGIHSSQQLAEYCRANNFNHYIPERFLLS</sequence>
<name>A0A022PM40_9GAMM</name>
<accession>A0A022PM40</accession>
<reference evidence="3 4" key="1">
    <citation type="submission" date="2014-03" db="EMBL/GenBank/DDBJ databases">
        <title>Draft Genome of Photorhabdus luminescens BA1, an Egyptian Isolate.</title>
        <authorList>
            <person name="Ghazal S."/>
            <person name="Hurst S.G.IV."/>
            <person name="Morris K."/>
            <person name="Thomas K."/>
            <person name="Tisa L.S."/>
        </authorList>
    </citation>
    <scope>NUCLEOTIDE SEQUENCE [LARGE SCALE GENOMIC DNA]</scope>
    <source>
        <strain evidence="3 4">BA1</strain>
    </source>
</reference>
<dbReference type="InterPro" id="IPR036388">
    <property type="entry name" value="WH-like_DNA-bd_sf"/>
</dbReference>
<dbReference type="Gene3D" id="1.10.10.10">
    <property type="entry name" value="Winged helix-like DNA-binding domain superfamily/Winged helix DNA-binding domain"/>
    <property type="match status" value="1"/>
</dbReference>
<gene>
    <name evidence="3" type="ORF">BA1DRAFT_00226</name>
</gene>
<dbReference type="SMART" id="SM00421">
    <property type="entry name" value="HTH_LUXR"/>
    <property type="match status" value="1"/>
</dbReference>
<dbReference type="GO" id="GO:0006355">
    <property type="term" value="P:regulation of DNA-templated transcription"/>
    <property type="evidence" value="ECO:0007669"/>
    <property type="project" value="InterPro"/>
</dbReference>
<dbReference type="EMBL" id="JFGV01000002">
    <property type="protein sequence ID" value="EYU17167.1"/>
    <property type="molecule type" value="Genomic_DNA"/>
</dbReference>
<dbReference type="Pfam" id="PF08448">
    <property type="entry name" value="PAS_4"/>
    <property type="match status" value="1"/>
</dbReference>
<evidence type="ECO:0000256" key="1">
    <source>
        <dbReference type="ARBA" id="ARBA00023125"/>
    </source>
</evidence>
<dbReference type="CDD" id="cd06170">
    <property type="entry name" value="LuxR_C_like"/>
    <property type="match status" value="1"/>
</dbReference>
<dbReference type="InterPro" id="IPR013656">
    <property type="entry name" value="PAS_4"/>
</dbReference>
<dbReference type="PROSITE" id="PS50043">
    <property type="entry name" value="HTH_LUXR_2"/>
    <property type="match status" value="1"/>
</dbReference>
<dbReference type="AlphaFoldDB" id="A0A022PM40"/>
<organism evidence="3 4">
    <name type="scientific">Photorhabdus aegyptia</name>
    <dbReference type="NCBI Taxonomy" id="2805098"/>
    <lineage>
        <taxon>Bacteria</taxon>
        <taxon>Pseudomonadati</taxon>
        <taxon>Pseudomonadota</taxon>
        <taxon>Gammaproteobacteria</taxon>
        <taxon>Enterobacterales</taxon>
        <taxon>Morganellaceae</taxon>
        <taxon>Photorhabdus</taxon>
    </lineage>
</organism>
<dbReference type="Pfam" id="PF00196">
    <property type="entry name" value="GerE"/>
    <property type="match status" value="1"/>
</dbReference>
<evidence type="ECO:0000313" key="3">
    <source>
        <dbReference type="EMBL" id="EYU17167.1"/>
    </source>
</evidence>
<dbReference type="PATRIC" id="fig|1393736.3.peg.227"/>